<dbReference type="PANTHER" id="PTHR30126">
    <property type="entry name" value="HTH-TYPE TRANSCRIPTIONAL REGULATOR"/>
    <property type="match status" value="1"/>
</dbReference>
<reference evidence="6 7" key="1">
    <citation type="submission" date="2018-07" db="EMBL/GenBank/DDBJ databases">
        <title>Marsedoiliclastica nanhaica gen. nov. sp. nov., a novel marine hydrocarbonoclastic bacterium isolated from an in-situ enriched hydrocarbon-degrading consortium in deep-sea sediment.</title>
        <authorList>
            <person name="Dong C."/>
            <person name="Ma T."/>
            <person name="Liu R."/>
            <person name="Shao Z."/>
        </authorList>
    </citation>
    <scope>NUCLEOTIDE SEQUENCE [LARGE SCALE GENOMIC DNA]</scope>
    <source>
        <strain evidence="7">soil36-7</strain>
    </source>
</reference>
<comment type="similarity">
    <text evidence="1">Belongs to the LysR transcriptional regulatory family.</text>
</comment>
<evidence type="ECO:0000259" key="5">
    <source>
        <dbReference type="PROSITE" id="PS50931"/>
    </source>
</evidence>
<dbReference type="FunFam" id="1.10.10.10:FF:000001">
    <property type="entry name" value="LysR family transcriptional regulator"/>
    <property type="match status" value="1"/>
</dbReference>
<keyword evidence="2" id="KW-0805">Transcription regulation</keyword>
<dbReference type="PRINTS" id="PR00039">
    <property type="entry name" value="HTHLYSR"/>
</dbReference>
<dbReference type="SUPFAM" id="SSF53850">
    <property type="entry name" value="Periplasmic binding protein-like II"/>
    <property type="match status" value="1"/>
</dbReference>
<feature type="domain" description="HTH lysR-type" evidence="5">
    <location>
        <begin position="49"/>
        <end position="106"/>
    </location>
</feature>
<evidence type="ECO:0000313" key="6">
    <source>
        <dbReference type="EMBL" id="QCF25241.1"/>
    </source>
</evidence>
<evidence type="ECO:0000256" key="1">
    <source>
        <dbReference type="ARBA" id="ARBA00009437"/>
    </source>
</evidence>
<dbReference type="PROSITE" id="PS50931">
    <property type="entry name" value="HTH_LYSR"/>
    <property type="match status" value="1"/>
</dbReference>
<dbReference type="AlphaFoldDB" id="A0A4P7XEB9"/>
<dbReference type="InterPro" id="IPR036390">
    <property type="entry name" value="WH_DNA-bd_sf"/>
</dbReference>
<dbReference type="GO" id="GO:0003700">
    <property type="term" value="F:DNA-binding transcription factor activity"/>
    <property type="evidence" value="ECO:0007669"/>
    <property type="project" value="InterPro"/>
</dbReference>
<dbReference type="Gene3D" id="1.10.10.10">
    <property type="entry name" value="Winged helix-like DNA-binding domain superfamily/Winged helix DNA-binding domain"/>
    <property type="match status" value="1"/>
</dbReference>
<dbReference type="OrthoDB" id="9786526at2"/>
<dbReference type="PANTHER" id="PTHR30126:SF21">
    <property type="entry name" value="TRANSCRIPTIONAL REGULATOR-RELATED"/>
    <property type="match status" value="1"/>
</dbReference>
<dbReference type="EMBL" id="CP031093">
    <property type="protein sequence ID" value="QCF25241.1"/>
    <property type="molecule type" value="Genomic_DNA"/>
</dbReference>
<dbReference type="KEGG" id="hmi:soil367_04470"/>
<protein>
    <submittedName>
        <fullName evidence="6">LysR family transcriptional regulator</fullName>
    </submittedName>
</protein>
<evidence type="ECO:0000256" key="4">
    <source>
        <dbReference type="ARBA" id="ARBA00023163"/>
    </source>
</evidence>
<evidence type="ECO:0000256" key="3">
    <source>
        <dbReference type="ARBA" id="ARBA00023125"/>
    </source>
</evidence>
<evidence type="ECO:0000313" key="7">
    <source>
        <dbReference type="Proteomes" id="UP000298049"/>
    </source>
</evidence>
<keyword evidence="7" id="KW-1185">Reference proteome</keyword>
<dbReference type="InterPro" id="IPR036388">
    <property type="entry name" value="WH-like_DNA-bd_sf"/>
</dbReference>
<dbReference type="SUPFAM" id="SSF46785">
    <property type="entry name" value="Winged helix' DNA-binding domain"/>
    <property type="match status" value="1"/>
</dbReference>
<keyword evidence="3" id="KW-0238">DNA-binding</keyword>
<dbReference type="GO" id="GO:0000976">
    <property type="term" value="F:transcription cis-regulatory region binding"/>
    <property type="evidence" value="ECO:0007669"/>
    <property type="project" value="TreeGrafter"/>
</dbReference>
<organism evidence="6 7">
    <name type="scientific">Hydrocarboniclastica marina</name>
    <dbReference type="NCBI Taxonomy" id="2259620"/>
    <lineage>
        <taxon>Bacteria</taxon>
        <taxon>Pseudomonadati</taxon>
        <taxon>Pseudomonadota</taxon>
        <taxon>Gammaproteobacteria</taxon>
        <taxon>Alteromonadales</taxon>
        <taxon>Alteromonadaceae</taxon>
        <taxon>Hydrocarboniclastica</taxon>
    </lineage>
</organism>
<dbReference type="InterPro" id="IPR000847">
    <property type="entry name" value="LysR_HTH_N"/>
</dbReference>
<proteinExistence type="inferred from homology"/>
<dbReference type="Pfam" id="PF03466">
    <property type="entry name" value="LysR_substrate"/>
    <property type="match status" value="1"/>
</dbReference>
<dbReference type="Pfam" id="PF00126">
    <property type="entry name" value="HTH_1"/>
    <property type="match status" value="1"/>
</dbReference>
<name>A0A4P7XEB9_9ALTE</name>
<accession>A0A4P7XEB9</accession>
<dbReference type="Proteomes" id="UP000298049">
    <property type="component" value="Chromosome"/>
</dbReference>
<dbReference type="InterPro" id="IPR005119">
    <property type="entry name" value="LysR_subst-bd"/>
</dbReference>
<evidence type="ECO:0000256" key="2">
    <source>
        <dbReference type="ARBA" id="ARBA00023015"/>
    </source>
</evidence>
<gene>
    <name evidence="6" type="ORF">soil367_04470</name>
</gene>
<sequence length="343" mass="38005">MPGRCNGVSCVWWRTRTARSVAALRRDPGESRARAEQARDRWKSVEAPVDIELLKTFLEVGRIRHFGRAAENLYLTQSAVSARIRQLEQVLGTELFNRTRNNIQLTASGERLLPHAEAALAAWEQGRQAVSLSADRESLLTLAAAPSLWDSRGQQALGRLRAAMPELGLRAESHPDSTLARRLLELQVDLILCYDPPKRYDVIIHELSPLRLILVTNQAQLNLSQALGPDYLYVDWGASFSGKHATVFAAMPSPRVQIGSGRLALDLLLAEGGAVYLPEPVVEPYLSARRLFRVEKAPVFERGVHLAYRRGAENAAMLEQVVTLIAAAGWRGAESLQLPLIDK</sequence>
<keyword evidence="4" id="KW-0804">Transcription</keyword>
<dbReference type="Gene3D" id="3.40.190.10">
    <property type="entry name" value="Periplasmic binding protein-like II"/>
    <property type="match status" value="2"/>
</dbReference>